<organism evidence="1 2">
    <name type="scientific">Dyadobacter fermentans</name>
    <dbReference type="NCBI Taxonomy" id="94254"/>
    <lineage>
        <taxon>Bacteria</taxon>
        <taxon>Pseudomonadati</taxon>
        <taxon>Bacteroidota</taxon>
        <taxon>Cytophagia</taxon>
        <taxon>Cytophagales</taxon>
        <taxon>Spirosomataceae</taxon>
        <taxon>Dyadobacter</taxon>
    </lineage>
</organism>
<keyword evidence="2" id="KW-1185">Reference proteome</keyword>
<reference evidence="1 2" key="1">
    <citation type="submission" date="2023-07" db="EMBL/GenBank/DDBJ databases">
        <title>Sorghum-associated microbial communities from plants grown in Nebraska, USA.</title>
        <authorList>
            <person name="Schachtman D."/>
        </authorList>
    </citation>
    <scope>NUCLEOTIDE SEQUENCE [LARGE SCALE GENOMIC DNA]</scope>
    <source>
        <strain evidence="1 2">BE57</strain>
    </source>
</reference>
<dbReference type="RefSeq" id="WP_309981606.1">
    <property type="nucleotide sequence ID" value="NZ_JAVDTI010000001.1"/>
</dbReference>
<protein>
    <submittedName>
        <fullName evidence="1">Uncharacterized protein</fullName>
    </submittedName>
</protein>
<accession>A0ABU1QT31</accession>
<comment type="caution">
    <text evidence="1">The sequence shown here is derived from an EMBL/GenBank/DDBJ whole genome shotgun (WGS) entry which is preliminary data.</text>
</comment>
<gene>
    <name evidence="1" type="ORF">J2W84_001349</name>
</gene>
<dbReference type="EMBL" id="JAVDTI010000001">
    <property type="protein sequence ID" value="MDR6804312.1"/>
    <property type="molecule type" value="Genomic_DNA"/>
</dbReference>
<dbReference type="Proteomes" id="UP001264980">
    <property type="component" value="Unassembled WGS sequence"/>
</dbReference>
<sequence>METKTKDEKKGMPSWFTPEKLEELRPMIEASAQEHVDKKIAAWTPEFRAALRKLRER</sequence>
<evidence type="ECO:0000313" key="2">
    <source>
        <dbReference type="Proteomes" id="UP001264980"/>
    </source>
</evidence>
<proteinExistence type="predicted"/>
<evidence type="ECO:0000313" key="1">
    <source>
        <dbReference type="EMBL" id="MDR6804312.1"/>
    </source>
</evidence>
<name>A0ABU1QT31_9BACT</name>